<sequence>MSPAIIRLFWDSVNQAHPNLLLNLDDDGLMSWLVDQVKERSALDYHQQNDLSHYISDRIPLIREMAYQN</sequence>
<dbReference type="AlphaFoldDB" id="A0A2W4VZG0"/>
<name>A0A2W4VZG0_9CYAN</name>
<evidence type="ECO:0000313" key="2">
    <source>
        <dbReference type="Proteomes" id="UP000249467"/>
    </source>
</evidence>
<proteinExistence type="predicted"/>
<accession>A0A2W4VZG0</accession>
<gene>
    <name evidence="1" type="ORF">DCF19_18890</name>
</gene>
<protein>
    <submittedName>
        <fullName evidence="1">Uncharacterized protein</fullName>
    </submittedName>
</protein>
<organism evidence="1 2">
    <name type="scientific">Pseudanabaena frigida</name>
    <dbReference type="NCBI Taxonomy" id="945775"/>
    <lineage>
        <taxon>Bacteria</taxon>
        <taxon>Bacillati</taxon>
        <taxon>Cyanobacteriota</taxon>
        <taxon>Cyanophyceae</taxon>
        <taxon>Pseudanabaenales</taxon>
        <taxon>Pseudanabaenaceae</taxon>
        <taxon>Pseudanabaena</taxon>
    </lineage>
</organism>
<comment type="caution">
    <text evidence="1">The sequence shown here is derived from an EMBL/GenBank/DDBJ whole genome shotgun (WGS) entry which is preliminary data.</text>
</comment>
<reference evidence="1 2" key="2">
    <citation type="submission" date="2018-06" db="EMBL/GenBank/DDBJ databases">
        <title>Metagenomic assembly of (sub)arctic Cyanobacteria and their associated microbiome from non-axenic cultures.</title>
        <authorList>
            <person name="Baurain D."/>
        </authorList>
    </citation>
    <scope>NUCLEOTIDE SEQUENCE [LARGE SCALE GENOMIC DNA]</scope>
    <source>
        <strain evidence="1">ULC066bin1</strain>
    </source>
</reference>
<reference evidence="1 2" key="1">
    <citation type="submission" date="2018-04" db="EMBL/GenBank/DDBJ databases">
        <authorList>
            <person name="Go L.Y."/>
            <person name="Mitchell J.A."/>
        </authorList>
    </citation>
    <scope>NUCLEOTIDE SEQUENCE [LARGE SCALE GENOMIC DNA]</scope>
    <source>
        <strain evidence="1">ULC066bin1</strain>
    </source>
</reference>
<dbReference type="EMBL" id="QBML01000031">
    <property type="protein sequence ID" value="PZO37400.1"/>
    <property type="molecule type" value="Genomic_DNA"/>
</dbReference>
<evidence type="ECO:0000313" key="1">
    <source>
        <dbReference type="EMBL" id="PZO37400.1"/>
    </source>
</evidence>
<dbReference type="Proteomes" id="UP000249467">
    <property type="component" value="Unassembled WGS sequence"/>
</dbReference>